<keyword evidence="3" id="KW-1185">Reference proteome</keyword>
<accession>A0AA40KCA1</accession>
<feature type="compositionally biased region" description="Basic and acidic residues" evidence="1">
    <location>
        <begin position="365"/>
        <end position="381"/>
    </location>
</feature>
<protein>
    <submittedName>
        <fullName evidence="2">Uncharacterized protein</fullName>
    </submittedName>
</protein>
<proteinExistence type="predicted"/>
<organism evidence="2 3">
    <name type="scientific">Schizothecium vesticola</name>
    <dbReference type="NCBI Taxonomy" id="314040"/>
    <lineage>
        <taxon>Eukaryota</taxon>
        <taxon>Fungi</taxon>
        <taxon>Dikarya</taxon>
        <taxon>Ascomycota</taxon>
        <taxon>Pezizomycotina</taxon>
        <taxon>Sordariomycetes</taxon>
        <taxon>Sordariomycetidae</taxon>
        <taxon>Sordariales</taxon>
        <taxon>Schizotheciaceae</taxon>
        <taxon>Schizothecium</taxon>
    </lineage>
</organism>
<evidence type="ECO:0000313" key="2">
    <source>
        <dbReference type="EMBL" id="KAK0753557.1"/>
    </source>
</evidence>
<gene>
    <name evidence="2" type="ORF">B0T18DRAFT_397158</name>
</gene>
<comment type="caution">
    <text evidence="2">The sequence shown here is derived from an EMBL/GenBank/DDBJ whole genome shotgun (WGS) entry which is preliminary data.</text>
</comment>
<feature type="region of interest" description="Disordered" evidence="1">
    <location>
        <begin position="497"/>
        <end position="516"/>
    </location>
</feature>
<feature type="compositionally biased region" description="Basic and acidic residues" evidence="1">
    <location>
        <begin position="348"/>
        <end position="359"/>
    </location>
</feature>
<feature type="region of interest" description="Disordered" evidence="1">
    <location>
        <begin position="338"/>
        <end position="421"/>
    </location>
</feature>
<dbReference type="Proteomes" id="UP001172155">
    <property type="component" value="Unassembled WGS sequence"/>
</dbReference>
<evidence type="ECO:0000256" key="1">
    <source>
        <dbReference type="SAM" id="MobiDB-lite"/>
    </source>
</evidence>
<dbReference type="AlphaFoldDB" id="A0AA40KCA1"/>
<dbReference type="EMBL" id="JAUKUD010000001">
    <property type="protein sequence ID" value="KAK0753557.1"/>
    <property type="molecule type" value="Genomic_DNA"/>
</dbReference>
<sequence>MPTILTELGEPNPVIDSTGLTQGSNTLNPRWHDVGGWSIWQEFNYKTLGSIFGHIVNAEWKDPLRVASGGGGRLDSEIYDEDQLEHQILSRHTIPIVNDALAHANRVLGLKEEFVLHLGRRGRCTHEQSGDGREFPDWTLVSPRRRAEYLDDNGHRFLGKYYNLLPGDTKISSKWSPSLYTERRARGNQWEWPVRQVLTYASSLDVRYGYLLTDKHLVVFQFAREAVGSGLSAGREQRVVPAAMHARAESGSTDLSTTFQTMSISSTQYSNRNPTTDFEQPKYQVIDWISSGKGVLTVKLALFYLCLMAGHGPSNIQTSYPRLNSWCRLENGTFRHNTSGRTAIQLGSKDRVEDADPQRVPDPIDYSRPEGEEGREAGKNLEEEEGRQAGENLEEEECRAGGGGSGRAGKAPDVGGDDESRAANEEAYDLFFWYESTRFLKRRAVEGLRWDAARGLFHFQDEDGEVVFVDEHMTIYDEEAESWGYFYGNKWVPAHLDPSGAGEPNTKKEHKRRRMR</sequence>
<name>A0AA40KCA1_9PEZI</name>
<reference evidence="2" key="1">
    <citation type="submission" date="2023-06" db="EMBL/GenBank/DDBJ databases">
        <title>Genome-scale phylogeny and comparative genomics of the fungal order Sordariales.</title>
        <authorList>
            <consortium name="Lawrence Berkeley National Laboratory"/>
            <person name="Hensen N."/>
            <person name="Bonometti L."/>
            <person name="Westerberg I."/>
            <person name="Brannstrom I.O."/>
            <person name="Guillou S."/>
            <person name="Cros-Aarteil S."/>
            <person name="Calhoun S."/>
            <person name="Haridas S."/>
            <person name="Kuo A."/>
            <person name="Mondo S."/>
            <person name="Pangilinan J."/>
            <person name="Riley R."/>
            <person name="LaButti K."/>
            <person name="Andreopoulos B."/>
            <person name="Lipzen A."/>
            <person name="Chen C."/>
            <person name="Yanf M."/>
            <person name="Daum C."/>
            <person name="Ng V."/>
            <person name="Clum A."/>
            <person name="Steindorff A."/>
            <person name="Ohm R."/>
            <person name="Martin F."/>
            <person name="Silar P."/>
            <person name="Natvig D."/>
            <person name="Lalanne C."/>
            <person name="Gautier V."/>
            <person name="Ament-velasquez S.L."/>
            <person name="Kruys A."/>
            <person name="Hutchinson M.I."/>
            <person name="Powell A.J."/>
            <person name="Barry K."/>
            <person name="Miller A.N."/>
            <person name="Grigoriev I.V."/>
            <person name="Debuchy R."/>
            <person name="Gladieux P."/>
            <person name="Thoren M.H."/>
            <person name="Johannesson H."/>
        </authorList>
    </citation>
    <scope>NUCLEOTIDE SEQUENCE</scope>
    <source>
        <strain evidence="2">SMH3187-1</strain>
    </source>
</reference>
<evidence type="ECO:0000313" key="3">
    <source>
        <dbReference type="Proteomes" id="UP001172155"/>
    </source>
</evidence>